<keyword evidence="10 12" id="KW-0443">Lipid metabolism</keyword>
<sequence length="114" mass="12450">MTGLLLITACLLTCLGQIAQKKAVEDWRGRFPGALAALCSRWLWLAVACLGLGLLTWLIVLQHMEVGVAYPMLGVNFVLITLVGRFVFKEPVDPQHWLGIVLIIGGVLLLGRQA</sequence>
<dbReference type="OrthoDB" id="6058674at2"/>
<dbReference type="GO" id="GO:0009103">
    <property type="term" value="P:lipopolysaccharide biosynthetic process"/>
    <property type="evidence" value="ECO:0007669"/>
    <property type="project" value="UniProtKB-UniRule"/>
</dbReference>
<evidence type="ECO:0000256" key="10">
    <source>
        <dbReference type="ARBA" id="ARBA00023098"/>
    </source>
</evidence>
<evidence type="ECO:0000256" key="2">
    <source>
        <dbReference type="ARBA" id="ARBA00022448"/>
    </source>
</evidence>
<dbReference type="PANTHER" id="PTHR30561">
    <property type="entry name" value="SMR FAMILY PROTON-DEPENDENT DRUG EFFLUX TRANSPORTER SUGE"/>
    <property type="match status" value="1"/>
</dbReference>
<dbReference type="PANTHER" id="PTHR30561:SF23">
    <property type="entry name" value="4-AMINO-4-DEOXY-L-ARABINOSE-PHOSPHOUNDECAPRENOL FLIPPASE SUBUNIT ARNE-RELATED"/>
    <property type="match status" value="1"/>
</dbReference>
<feature type="domain" description="EamA" evidence="13">
    <location>
        <begin position="7"/>
        <end position="110"/>
    </location>
</feature>
<accession>A0A244ETK8</accession>
<comment type="pathway">
    <text evidence="12">Bacterial outer membrane biogenesis; lipopolysaccharide biosynthesis.</text>
</comment>
<keyword evidence="3 12" id="KW-1003">Cell membrane</keyword>
<dbReference type="RefSeq" id="WP_084915696.1">
    <property type="nucleotide sequence ID" value="NZ_MTSA01000005.1"/>
</dbReference>
<gene>
    <name evidence="12" type="primary">arnE</name>
    <name evidence="14" type="ORF">BW686_07445</name>
</gene>
<evidence type="ECO:0000256" key="7">
    <source>
        <dbReference type="ARBA" id="ARBA00022692"/>
    </source>
</evidence>
<comment type="similarity">
    <text evidence="12">Belongs to the ArnE family.</text>
</comment>
<evidence type="ECO:0000256" key="9">
    <source>
        <dbReference type="ARBA" id="ARBA00022989"/>
    </source>
</evidence>
<feature type="transmembrane region" description="Helical" evidence="12">
    <location>
        <begin position="68"/>
        <end position="88"/>
    </location>
</feature>
<keyword evidence="7 12" id="KW-0812">Transmembrane</keyword>
<proteinExistence type="inferred from homology"/>
<evidence type="ECO:0000256" key="11">
    <source>
        <dbReference type="ARBA" id="ARBA00023136"/>
    </source>
</evidence>
<dbReference type="InterPro" id="IPR022883">
    <property type="entry name" value="Flippase_ArnE"/>
</dbReference>
<dbReference type="InterPro" id="IPR037185">
    <property type="entry name" value="EmrE-like"/>
</dbReference>
<comment type="subcellular location">
    <subcellularLocation>
        <location evidence="12">Cell inner membrane</location>
        <topology evidence="12">Multi-pass membrane protein</topology>
    </subcellularLocation>
    <subcellularLocation>
        <location evidence="1">Cell membrane</location>
        <topology evidence="1">Multi-pass membrane protein</topology>
    </subcellularLocation>
</comment>
<evidence type="ECO:0000256" key="8">
    <source>
        <dbReference type="ARBA" id="ARBA00022985"/>
    </source>
</evidence>
<keyword evidence="5 12" id="KW-0997">Cell inner membrane</keyword>
<comment type="function">
    <text evidence="12">Translocates 4-amino-4-deoxy-L-arabinose-phosphoundecaprenol (alpha-L-Ara4N-phosphoundecaprenol) from the cytoplasmic to the periplasmic side of the inner membrane.</text>
</comment>
<reference evidence="14 15" key="1">
    <citation type="submission" date="2017-01" db="EMBL/GenBank/DDBJ databases">
        <authorList>
            <person name="Mah S.A."/>
            <person name="Swanson W.J."/>
            <person name="Moy G.W."/>
            <person name="Vacquier V.D."/>
        </authorList>
    </citation>
    <scope>NUCLEOTIDE SEQUENCE [LARGE SCALE GENOMIC DNA]</scope>
    <source>
        <strain evidence="14">PDD-32b-74</strain>
    </source>
</reference>
<dbReference type="InterPro" id="IPR000620">
    <property type="entry name" value="EamA_dom"/>
</dbReference>
<dbReference type="FunFam" id="1.10.3730.20:FF:000002">
    <property type="entry name" value="Probable 4-amino-4-deoxy-L-arabinose-phosphoundecaprenol flippase subunit ArnE"/>
    <property type="match status" value="1"/>
</dbReference>
<evidence type="ECO:0000313" key="14">
    <source>
        <dbReference type="EMBL" id="OUM07859.1"/>
    </source>
</evidence>
<keyword evidence="6 12" id="KW-0441">Lipid A biosynthesis</keyword>
<comment type="caution">
    <text evidence="14">The sequence shown here is derived from an EMBL/GenBank/DDBJ whole genome shotgun (WGS) entry which is preliminary data.</text>
</comment>
<evidence type="ECO:0000256" key="3">
    <source>
        <dbReference type="ARBA" id="ARBA00022475"/>
    </source>
</evidence>
<dbReference type="NCBIfam" id="NF011625">
    <property type="entry name" value="PRK15051.1"/>
    <property type="match status" value="1"/>
</dbReference>
<dbReference type="InterPro" id="IPR000390">
    <property type="entry name" value="Small_drug/metabolite_transptr"/>
</dbReference>
<evidence type="ECO:0000313" key="15">
    <source>
        <dbReference type="Proteomes" id="UP000195128"/>
    </source>
</evidence>
<dbReference type="Gene3D" id="1.10.3730.20">
    <property type="match status" value="1"/>
</dbReference>
<keyword evidence="11 12" id="KW-0472">Membrane</keyword>
<evidence type="ECO:0000259" key="13">
    <source>
        <dbReference type="Pfam" id="PF00892"/>
    </source>
</evidence>
<name>A0A244ETK8_PSESX</name>
<evidence type="ECO:0000256" key="6">
    <source>
        <dbReference type="ARBA" id="ARBA00022556"/>
    </source>
</evidence>
<evidence type="ECO:0000256" key="5">
    <source>
        <dbReference type="ARBA" id="ARBA00022519"/>
    </source>
</evidence>
<comment type="subunit">
    <text evidence="12">Heterodimer of ArnE and ArnF.</text>
</comment>
<dbReference type="Pfam" id="PF00892">
    <property type="entry name" value="EamA"/>
    <property type="match status" value="1"/>
</dbReference>
<dbReference type="EMBL" id="MTSA01000005">
    <property type="protein sequence ID" value="OUM07859.1"/>
    <property type="molecule type" value="Genomic_DNA"/>
</dbReference>
<evidence type="ECO:0000256" key="1">
    <source>
        <dbReference type="ARBA" id="ARBA00004651"/>
    </source>
</evidence>
<dbReference type="Proteomes" id="UP000195128">
    <property type="component" value="Unassembled WGS sequence"/>
</dbReference>
<evidence type="ECO:0000256" key="4">
    <source>
        <dbReference type="ARBA" id="ARBA00022516"/>
    </source>
</evidence>
<dbReference type="GO" id="GO:0009245">
    <property type="term" value="P:lipid A biosynthetic process"/>
    <property type="evidence" value="ECO:0007669"/>
    <property type="project" value="UniProtKB-UniRule"/>
</dbReference>
<dbReference type="UniPathway" id="UPA00030"/>
<keyword evidence="8 12" id="KW-0448">Lipopolysaccharide biosynthesis</keyword>
<evidence type="ECO:0000256" key="12">
    <source>
        <dbReference type="HAMAP-Rule" id="MF_01869"/>
    </source>
</evidence>
<keyword evidence="4 12" id="KW-0444">Lipid biosynthesis</keyword>
<dbReference type="GO" id="GO:1901505">
    <property type="term" value="F:carbohydrate derivative transmembrane transporter activity"/>
    <property type="evidence" value="ECO:0007669"/>
    <property type="project" value="InterPro"/>
</dbReference>
<dbReference type="AlphaFoldDB" id="A0A244ETK8"/>
<dbReference type="SUPFAM" id="SSF103481">
    <property type="entry name" value="Multidrug resistance efflux transporter EmrE"/>
    <property type="match status" value="1"/>
</dbReference>
<dbReference type="HAMAP" id="MF_01869">
    <property type="entry name" value="Flippase_ArnE"/>
    <property type="match status" value="1"/>
</dbReference>
<protein>
    <recommendedName>
        <fullName evidence="12">Probable 4-amino-4-deoxy-L-arabinose-phosphoundecaprenol flippase subunit ArnE</fullName>
        <shortName evidence="12">L-Ara4N-phosphoundecaprenol flippase subunit ArnE</shortName>
    </recommendedName>
    <alternativeName>
        <fullName evidence="12">Undecaprenyl phosphate-aminoarabinose flippase subunit ArnE</fullName>
    </alternativeName>
</protein>
<organism evidence="14 15">
    <name type="scientific">Pseudomonas syringae</name>
    <dbReference type="NCBI Taxonomy" id="317"/>
    <lineage>
        <taxon>Bacteria</taxon>
        <taxon>Pseudomonadati</taxon>
        <taxon>Pseudomonadota</taxon>
        <taxon>Gammaproteobacteria</taxon>
        <taxon>Pseudomonadales</taxon>
        <taxon>Pseudomonadaceae</taxon>
        <taxon>Pseudomonas</taxon>
    </lineage>
</organism>
<dbReference type="GO" id="GO:0005886">
    <property type="term" value="C:plasma membrane"/>
    <property type="evidence" value="ECO:0007669"/>
    <property type="project" value="UniProtKB-SubCell"/>
</dbReference>
<keyword evidence="2 12" id="KW-0813">Transport</keyword>
<keyword evidence="9 12" id="KW-1133">Transmembrane helix</keyword>
<feature type="transmembrane region" description="Helical" evidence="12">
    <location>
        <begin position="43"/>
        <end position="61"/>
    </location>
</feature>
<feature type="transmembrane region" description="Helical" evidence="12">
    <location>
        <begin position="94"/>
        <end position="111"/>
    </location>
</feature>